<accession>A0ABQ8M8M1</accession>
<comment type="caution">
    <text evidence="1">The sequence shown here is derived from an EMBL/GenBank/DDBJ whole genome shotgun (WGS) entry which is preliminary data.</text>
</comment>
<name>A0ABQ8M8M1_LABRO</name>
<protein>
    <submittedName>
        <fullName evidence="1">Sensory histidine kinase/phosphatase NtrB</fullName>
    </submittedName>
</protein>
<dbReference type="EMBL" id="JACTAM010000012">
    <property type="protein sequence ID" value="KAI2658602.1"/>
    <property type="molecule type" value="Genomic_DNA"/>
</dbReference>
<reference evidence="1 2" key="1">
    <citation type="submission" date="2022-01" db="EMBL/GenBank/DDBJ databases">
        <title>A high-quality chromosome-level genome assembly of rohu carp, Labeo rohita.</title>
        <authorList>
            <person name="Arick M.A. II"/>
            <person name="Hsu C.-Y."/>
            <person name="Magbanua Z."/>
            <person name="Pechanova O."/>
            <person name="Grover C."/>
            <person name="Miller E."/>
            <person name="Thrash A."/>
            <person name="Ezzel L."/>
            <person name="Alam S."/>
            <person name="Benzie J."/>
            <person name="Hamilton M."/>
            <person name="Karsi A."/>
            <person name="Lawrence M.L."/>
            <person name="Peterson D.G."/>
        </authorList>
    </citation>
    <scope>NUCLEOTIDE SEQUENCE [LARGE SCALE GENOMIC DNA]</scope>
    <source>
        <strain evidence="2">BAU-BD-2019</strain>
        <tissue evidence="1">Blood</tissue>
    </source>
</reference>
<sequence length="172" mass="19060">MSQSARNLVAANVSNDDLITTLANACTGPNIGNRTQHHSTDEEISSLFHRGRVNAVNLTAQEVPAYQATITEGNMPSTSQGPPTAPIYNLRPFIRKGPRHKSHNHSKTQKYQRRVSGTIHPVAQSFTKEVILLPDHTSTNVPRRAKKAWLFEKGHIKSALEFGCDWDADKVL</sequence>
<dbReference type="Proteomes" id="UP000830375">
    <property type="component" value="Unassembled WGS sequence"/>
</dbReference>
<keyword evidence="1" id="KW-0808">Transferase</keyword>
<evidence type="ECO:0000313" key="1">
    <source>
        <dbReference type="EMBL" id="KAI2658602.1"/>
    </source>
</evidence>
<proteinExistence type="predicted"/>
<evidence type="ECO:0000313" key="2">
    <source>
        <dbReference type="Proteomes" id="UP000830375"/>
    </source>
</evidence>
<dbReference type="GO" id="GO:0016301">
    <property type="term" value="F:kinase activity"/>
    <property type="evidence" value="ECO:0007669"/>
    <property type="project" value="UniProtKB-KW"/>
</dbReference>
<keyword evidence="2" id="KW-1185">Reference proteome</keyword>
<gene>
    <name evidence="1" type="ORF">H4Q32_016703</name>
</gene>
<keyword evidence="1" id="KW-0418">Kinase</keyword>
<organism evidence="1 2">
    <name type="scientific">Labeo rohita</name>
    <name type="common">Indian major carp</name>
    <name type="synonym">Cyprinus rohita</name>
    <dbReference type="NCBI Taxonomy" id="84645"/>
    <lineage>
        <taxon>Eukaryota</taxon>
        <taxon>Metazoa</taxon>
        <taxon>Chordata</taxon>
        <taxon>Craniata</taxon>
        <taxon>Vertebrata</taxon>
        <taxon>Euteleostomi</taxon>
        <taxon>Actinopterygii</taxon>
        <taxon>Neopterygii</taxon>
        <taxon>Teleostei</taxon>
        <taxon>Ostariophysi</taxon>
        <taxon>Cypriniformes</taxon>
        <taxon>Cyprinidae</taxon>
        <taxon>Labeoninae</taxon>
        <taxon>Labeonini</taxon>
        <taxon>Labeo</taxon>
    </lineage>
</organism>